<dbReference type="EMBL" id="JARJCN010000011">
    <property type="protein sequence ID" value="KAJ7096625.1"/>
    <property type="molecule type" value="Genomic_DNA"/>
</dbReference>
<proteinExistence type="predicted"/>
<sequence length="240" mass="27034">MSAALCQCRLSSTKVLPGDVCAVRCTSVEVPLMELLIQAMEPTPLKEADEYYKTLKSPEISTGKPSRPCLVLPPPGYGPDAQICLMATFGKKHPDVLPEMYKEFIAPVHPNIEHTQYGSPMLFIPKDYFTSHQWIVAAPIYPISGKSLDLQLWSKSPRVHMCVGMLRRFVSLCDAKKLDWEEKVNYGIIDVERYYTEMRANKGGGSYRSTFFVMLVKEDPSFVYEVSPLVKLALADKRCS</sequence>
<keyword evidence="2" id="KW-1185">Reference proteome</keyword>
<dbReference type="Proteomes" id="UP001222325">
    <property type="component" value="Unassembled WGS sequence"/>
</dbReference>
<name>A0AAD6XUG6_9AGAR</name>
<reference evidence="1" key="1">
    <citation type="submission" date="2023-03" db="EMBL/GenBank/DDBJ databases">
        <title>Massive genome expansion in bonnet fungi (Mycena s.s.) driven by repeated elements and novel gene families across ecological guilds.</title>
        <authorList>
            <consortium name="Lawrence Berkeley National Laboratory"/>
            <person name="Harder C.B."/>
            <person name="Miyauchi S."/>
            <person name="Viragh M."/>
            <person name="Kuo A."/>
            <person name="Thoen E."/>
            <person name="Andreopoulos B."/>
            <person name="Lu D."/>
            <person name="Skrede I."/>
            <person name="Drula E."/>
            <person name="Henrissat B."/>
            <person name="Morin E."/>
            <person name="Kohler A."/>
            <person name="Barry K."/>
            <person name="LaButti K."/>
            <person name="Morin E."/>
            <person name="Salamov A."/>
            <person name="Lipzen A."/>
            <person name="Mereny Z."/>
            <person name="Hegedus B."/>
            <person name="Baldrian P."/>
            <person name="Stursova M."/>
            <person name="Weitz H."/>
            <person name="Taylor A."/>
            <person name="Grigoriev I.V."/>
            <person name="Nagy L.G."/>
            <person name="Martin F."/>
            <person name="Kauserud H."/>
        </authorList>
    </citation>
    <scope>NUCLEOTIDE SEQUENCE</scope>
    <source>
        <strain evidence="1">CBHHK173m</strain>
    </source>
</reference>
<accession>A0AAD6XUG6</accession>
<protein>
    <submittedName>
        <fullName evidence="1">Uncharacterized protein</fullName>
    </submittedName>
</protein>
<evidence type="ECO:0000313" key="2">
    <source>
        <dbReference type="Proteomes" id="UP001222325"/>
    </source>
</evidence>
<comment type="caution">
    <text evidence="1">The sequence shown here is derived from an EMBL/GenBank/DDBJ whole genome shotgun (WGS) entry which is preliminary data.</text>
</comment>
<organism evidence="1 2">
    <name type="scientific">Mycena belliarum</name>
    <dbReference type="NCBI Taxonomy" id="1033014"/>
    <lineage>
        <taxon>Eukaryota</taxon>
        <taxon>Fungi</taxon>
        <taxon>Dikarya</taxon>
        <taxon>Basidiomycota</taxon>
        <taxon>Agaricomycotina</taxon>
        <taxon>Agaricomycetes</taxon>
        <taxon>Agaricomycetidae</taxon>
        <taxon>Agaricales</taxon>
        <taxon>Marasmiineae</taxon>
        <taxon>Mycenaceae</taxon>
        <taxon>Mycena</taxon>
    </lineage>
</organism>
<gene>
    <name evidence="1" type="ORF">B0H15DRAFT_946099</name>
</gene>
<dbReference type="AlphaFoldDB" id="A0AAD6XUG6"/>
<evidence type="ECO:0000313" key="1">
    <source>
        <dbReference type="EMBL" id="KAJ7096625.1"/>
    </source>
</evidence>